<reference evidence="2 3" key="1">
    <citation type="submission" date="2016-07" db="EMBL/GenBank/DDBJ databases">
        <authorList>
            <person name="Townsley L."/>
            <person name="Shank E.A."/>
        </authorList>
    </citation>
    <scope>NUCLEOTIDE SEQUENCE [LARGE SCALE GENOMIC DNA]</scope>
    <source>
        <strain evidence="2 3">CH01</strain>
    </source>
</reference>
<keyword evidence="3" id="KW-1185">Reference proteome</keyword>
<dbReference type="Proteomes" id="UP000094580">
    <property type="component" value="Unassembled WGS sequence"/>
</dbReference>
<evidence type="ECO:0000256" key="1">
    <source>
        <dbReference type="SAM" id="Phobius"/>
    </source>
</evidence>
<protein>
    <submittedName>
        <fullName evidence="2">Uncharacterized protein</fullName>
    </submittedName>
</protein>
<feature type="transmembrane region" description="Helical" evidence="1">
    <location>
        <begin position="6"/>
        <end position="24"/>
    </location>
</feature>
<keyword evidence="1" id="KW-0812">Transmembrane</keyword>
<keyword evidence="1" id="KW-0472">Membrane</keyword>
<keyword evidence="1" id="KW-1133">Transmembrane helix</keyword>
<comment type="caution">
    <text evidence="2">The sequence shown here is derived from an EMBL/GenBank/DDBJ whole genome shotgun (WGS) entry which is preliminary data.</text>
</comment>
<dbReference type="EMBL" id="MDKC01000008">
    <property type="protein sequence ID" value="ODG92465.1"/>
    <property type="molecule type" value="Genomic_DNA"/>
</dbReference>
<proteinExistence type="predicted"/>
<name>A0ABX2ZRS4_9BACI</name>
<accession>A0ABX2ZRS4</accession>
<evidence type="ECO:0000313" key="3">
    <source>
        <dbReference type="Proteomes" id="UP000094580"/>
    </source>
</evidence>
<organism evidence="2 3">
    <name type="scientific">Gottfriedia luciferensis</name>
    <dbReference type="NCBI Taxonomy" id="178774"/>
    <lineage>
        <taxon>Bacteria</taxon>
        <taxon>Bacillati</taxon>
        <taxon>Bacillota</taxon>
        <taxon>Bacilli</taxon>
        <taxon>Bacillales</taxon>
        <taxon>Bacillaceae</taxon>
        <taxon>Gottfriedia</taxon>
    </lineage>
</organism>
<dbReference type="RefSeq" id="WP_069033324.1">
    <property type="nucleotide sequence ID" value="NZ_MDKC01000008.1"/>
</dbReference>
<sequence>MFKKGILYLVAIFTISVIINQTILSNDEKPKVKFELADKTIPYKIANYSWGKLLDKDQSTNGTYKNIQEEVAITAFEGQFLKIYFSEQPENVEILEHSGTKKAYIYDHNLNNYGSYSFQLGSKKGEIIYEVKGIWKGNNYFTYLIKVKVI</sequence>
<evidence type="ECO:0000313" key="2">
    <source>
        <dbReference type="EMBL" id="ODG92465.1"/>
    </source>
</evidence>
<gene>
    <name evidence="2" type="ORF">BED47_19865</name>
</gene>